<dbReference type="InterPro" id="IPR000477">
    <property type="entry name" value="RT_dom"/>
</dbReference>
<evidence type="ECO:0000256" key="1">
    <source>
        <dbReference type="SAM" id="MobiDB-lite"/>
    </source>
</evidence>
<dbReference type="OrthoDB" id="10049649at2759"/>
<comment type="caution">
    <text evidence="3">The sequence shown here is derived from an EMBL/GenBank/DDBJ whole genome shotgun (WGS) entry which is preliminary data.</text>
</comment>
<dbReference type="PANTHER" id="PTHR21301">
    <property type="entry name" value="REVERSE TRANSCRIPTASE"/>
    <property type="match status" value="1"/>
</dbReference>
<dbReference type="Proteomes" id="UP000663891">
    <property type="component" value="Unassembled WGS sequence"/>
</dbReference>
<proteinExistence type="predicted"/>
<feature type="compositionally biased region" description="Basic residues" evidence="1">
    <location>
        <begin position="111"/>
        <end position="122"/>
    </location>
</feature>
<name>A0A815MZ96_9BILA</name>
<protein>
    <recommendedName>
        <fullName evidence="2">Reverse transcriptase domain-containing protein</fullName>
    </recommendedName>
</protein>
<gene>
    <name evidence="3" type="ORF">VCS650_LOCUS38118</name>
</gene>
<dbReference type="InterPro" id="IPR058912">
    <property type="entry name" value="HTH_animal"/>
</dbReference>
<accession>A0A815MZ96</accession>
<feature type="compositionally biased region" description="Basic residues" evidence="1">
    <location>
        <begin position="43"/>
        <end position="61"/>
    </location>
</feature>
<dbReference type="PANTHER" id="PTHR21301:SF10">
    <property type="entry name" value="REVERSE TRANSCRIPTASE DOMAIN-CONTAINING PROTEIN"/>
    <property type="match status" value="1"/>
</dbReference>
<evidence type="ECO:0000313" key="3">
    <source>
        <dbReference type="EMBL" id="CAF1427989.1"/>
    </source>
</evidence>
<evidence type="ECO:0000313" key="4">
    <source>
        <dbReference type="Proteomes" id="UP000663891"/>
    </source>
</evidence>
<feature type="domain" description="Reverse transcriptase" evidence="2">
    <location>
        <begin position="703"/>
        <end position="949"/>
    </location>
</feature>
<feature type="region of interest" description="Disordered" evidence="1">
    <location>
        <begin position="1"/>
        <end position="61"/>
    </location>
</feature>
<organism evidence="3 4">
    <name type="scientific">Adineta steineri</name>
    <dbReference type="NCBI Taxonomy" id="433720"/>
    <lineage>
        <taxon>Eukaryota</taxon>
        <taxon>Metazoa</taxon>
        <taxon>Spiralia</taxon>
        <taxon>Gnathifera</taxon>
        <taxon>Rotifera</taxon>
        <taxon>Eurotatoria</taxon>
        <taxon>Bdelloidea</taxon>
        <taxon>Adinetida</taxon>
        <taxon>Adinetidae</taxon>
        <taxon>Adineta</taxon>
    </lineage>
</organism>
<feature type="region of interest" description="Disordered" evidence="1">
    <location>
        <begin position="93"/>
        <end position="124"/>
    </location>
</feature>
<sequence length="1178" mass="140371">MNIQQKNTTVSSSQQFSVNNPRPLPPMITTDQQQQQQQQREKSSKKKRRTTKRCHGNQKLRRFKKKCVKQGLNREEIQKRIDEYNCKKNANQVSNEGTEQMEVTTTTKNKETKRKSNKRKRMSTSISLRSITQPVPKKIKRKNVSTINPMSKQTNYQLPKYLKKSPNVLFQSLRLQLDQKLNTKVQQRFLHYRLQLIDQQHRLNLHQNLWQSYCTLGCEQQIWPNQVYKLAKTNQHELCQDFVSNRLIEFNQQFAQCTTELLTQSQSCPSKLLPIDELDKKLKEFVHLQQKYLSNKMNSQLNRYKDMIEENKLYQVVSTYILANTQREAMDRLIQLRQTQLEGFEELLKLEAQISIEFLPKHFDHLENFIAPQFYLPVIKNDPIIEYKQQRYKIIQEAKRTWLNIFVDACEIQYQDYEHQYQEELKKFQMICVNDSQTNEYITLFTSCINYINHRTNRIKREIYAEKIPVYRRKLLRHCQRHLKSKKEIVNVRPKIILDLIRHPFTSNELDYLSRGYIYYYYFFLLFMSSYTAYDRLLLGPNYIRPNQSALRSYKQRQKQINTELDTNMNRIKKYMNNLKDPGNLPLTSPLYKMYSDRLRTYFLQRYMTPLPLIDQLRARRELKLVKSIQRKLKKYKLILRETDKSSVFHIGYAIDYKQKPTKYRQDTGAYEELNVNPFNETIYNVTHALNQLKTMSKIVEHQRMKMVPVREKTQLAYMYFLPKSHKKETPLRPIINTIHAATTKISKFLDQLIRPLFDRFVHQTRIIDGLDLLNKLKHYIQNGHLKSTTFFVTFDITNLYTMLPQEESLKILGEFLQEHHCDRVNEISIDTIIELGRIVLQANVFVYGNKFYRQIIGGAMGSAFTLTLANIFMWKWEKQTLLSKLPTHEIYGRYIDDVFFTSNDSEENIKRILEKANQFHPNIKLEYHIGQNLPFLDINLHNNNGQLLSSVYHKSAAEPAVLSFLSDHPRHVFRNVIQTALMRAIRYSSTLEVFNIERRTIRLMLLYNSYPSTYINEQFQRFFMKYTSSSSSSQSLLPLITNEQEFFGLREKLFAQPSIKQIQMTKSANTVEIISNVQQNGQTTIPITKIIVKRKNIDKFINNIFIHCVHESRFHGLQRHIHEIHDSFFKNTDYRNIRLIVGHRNNPNLNFQLSRKRPRSSLLKDPSKKCRYTYSNL</sequence>
<evidence type="ECO:0000259" key="2">
    <source>
        <dbReference type="PROSITE" id="PS50878"/>
    </source>
</evidence>
<dbReference type="AlphaFoldDB" id="A0A815MZ96"/>
<dbReference type="PROSITE" id="PS50878">
    <property type="entry name" value="RT_POL"/>
    <property type="match status" value="1"/>
</dbReference>
<dbReference type="Pfam" id="PF26215">
    <property type="entry name" value="HTH_animal"/>
    <property type="match status" value="1"/>
</dbReference>
<reference evidence="3" key="1">
    <citation type="submission" date="2021-02" db="EMBL/GenBank/DDBJ databases">
        <authorList>
            <person name="Nowell W R."/>
        </authorList>
    </citation>
    <scope>NUCLEOTIDE SEQUENCE</scope>
</reference>
<feature type="compositionally biased region" description="Polar residues" evidence="1">
    <location>
        <begin position="93"/>
        <end position="103"/>
    </location>
</feature>
<dbReference type="EMBL" id="CAJNON010001101">
    <property type="protein sequence ID" value="CAF1427989.1"/>
    <property type="molecule type" value="Genomic_DNA"/>
</dbReference>
<feature type="compositionally biased region" description="Polar residues" evidence="1">
    <location>
        <begin position="1"/>
        <end position="20"/>
    </location>
</feature>